<gene>
    <name evidence="1" type="ORF">MSHO_25670</name>
</gene>
<dbReference type="KEGG" id="msho:MSHO_25670"/>
<dbReference type="AlphaFoldDB" id="A0A7I7LCH5"/>
<keyword evidence="2" id="KW-1185">Reference proteome</keyword>
<reference evidence="1 2" key="1">
    <citation type="journal article" date="2019" name="Emerg. Microbes Infect.">
        <title>Comprehensive subspecies identification of 175 nontuberculous mycobacteria species based on 7547 genomic profiles.</title>
        <authorList>
            <person name="Matsumoto Y."/>
            <person name="Kinjo T."/>
            <person name="Motooka D."/>
            <person name="Nabeya D."/>
            <person name="Jung N."/>
            <person name="Uechi K."/>
            <person name="Horii T."/>
            <person name="Iida T."/>
            <person name="Fujita J."/>
            <person name="Nakamura S."/>
        </authorList>
    </citation>
    <scope>NUCLEOTIDE SEQUENCE [LARGE SCALE GENOMIC DNA]</scope>
    <source>
        <strain evidence="1 2">JCM 12657</strain>
    </source>
</reference>
<sequence>MSLQYTDPDGGKAVCTNTERADVHVEISRTRGGNRVIERSCSVLGTGHAEVGLRDTRDAKAPAVNERR</sequence>
<organism evidence="1 2">
    <name type="scientific">Mycobacterium shottsii</name>
    <dbReference type="NCBI Taxonomy" id="133549"/>
    <lineage>
        <taxon>Bacteria</taxon>
        <taxon>Bacillati</taxon>
        <taxon>Actinomycetota</taxon>
        <taxon>Actinomycetes</taxon>
        <taxon>Mycobacteriales</taxon>
        <taxon>Mycobacteriaceae</taxon>
        <taxon>Mycobacterium</taxon>
        <taxon>Mycobacterium ulcerans group</taxon>
    </lineage>
</organism>
<evidence type="ECO:0000313" key="2">
    <source>
        <dbReference type="Proteomes" id="UP000467164"/>
    </source>
</evidence>
<protein>
    <submittedName>
        <fullName evidence="1">Uncharacterized protein</fullName>
    </submittedName>
</protein>
<dbReference type="EMBL" id="AP022572">
    <property type="protein sequence ID" value="BBX57222.1"/>
    <property type="molecule type" value="Genomic_DNA"/>
</dbReference>
<dbReference type="Proteomes" id="UP000467164">
    <property type="component" value="Chromosome"/>
</dbReference>
<name>A0A7I7LCH5_9MYCO</name>
<proteinExistence type="predicted"/>
<evidence type="ECO:0000313" key="1">
    <source>
        <dbReference type="EMBL" id="BBX57222.1"/>
    </source>
</evidence>
<accession>A0A7I7LCH5</accession>